<protein>
    <submittedName>
        <fullName evidence="4">Amino acid ABC transporter substrate-binding protein</fullName>
    </submittedName>
</protein>
<organism evidence="4 5">
    <name type="scientific">Chitinimonas arctica</name>
    <dbReference type="NCBI Taxonomy" id="2594795"/>
    <lineage>
        <taxon>Bacteria</taxon>
        <taxon>Pseudomonadati</taxon>
        <taxon>Pseudomonadota</taxon>
        <taxon>Betaproteobacteria</taxon>
        <taxon>Neisseriales</taxon>
        <taxon>Chitinibacteraceae</taxon>
        <taxon>Chitinimonas</taxon>
    </lineage>
</organism>
<proteinExistence type="predicted"/>
<dbReference type="OrthoDB" id="8454826at2"/>
<accession>A0A516SEF0</accession>
<sequence>MGLRLFFGWLAMAAALYAQAAEPVRLRLVTDEWRPYEYVEHGQVKGYSIDKLRAVLRNMDVELVLPTSSIPWKRLLAVLAAGEADVAVNGALLEADRSYLRFPATPLTDTHWRMFMRRAEAASYKSRADLEGKTAGLVHGWAYVPAINDFIRDHGRAVVSYDQHSNFRRLLAGQVDYVIEERHVGQHLINRAGWQDGIAMAPAPGEMARFYALFSRKTVSAELVERFDTALKAFQGSAEDLALRQRYGIAPP</sequence>
<dbReference type="AlphaFoldDB" id="A0A516SEF0"/>
<dbReference type="InterPro" id="IPR001638">
    <property type="entry name" value="Solute-binding_3/MltF_N"/>
</dbReference>
<dbReference type="SMART" id="SM00062">
    <property type="entry name" value="PBPb"/>
    <property type="match status" value="1"/>
</dbReference>
<dbReference type="Proteomes" id="UP000317550">
    <property type="component" value="Chromosome"/>
</dbReference>
<evidence type="ECO:0000256" key="1">
    <source>
        <dbReference type="ARBA" id="ARBA00022729"/>
    </source>
</evidence>
<dbReference type="KEGG" id="cari:FNU76_09225"/>
<feature type="domain" description="Solute-binding protein family 3/N-terminal" evidence="3">
    <location>
        <begin position="25"/>
        <end position="251"/>
    </location>
</feature>
<dbReference type="SUPFAM" id="SSF53850">
    <property type="entry name" value="Periplasmic binding protein-like II"/>
    <property type="match status" value="1"/>
</dbReference>
<dbReference type="RefSeq" id="WP_144277929.1">
    <property type="nucleotide sequence ID" value="NZ_CP041730.1"/>
</dbReference>
<dbReference type="EMBL" id="CP041730">
    <property type="protein sequence ID" value="QDQ26535.1"/>
    <property type="molecule type" value="Genomic_DNA"/>
</dbReference>
<dbReference type="Pfam" id="PF00497">
    <property type="entry name" value="SBP_bac_3"/>
    <property type="match status" value="1"/>
</dbReference>
<evidence type="ECO:0000259" key="3">
    <source>
        <dbReference type="SMART" id="SM00062"/>
    </source>
</evidence>
<feature type="signal peptide" evidence="2">
    <location>
        <begin position="1"/>
        <end position="20"/>
    </location>
</feature>
<gene>
    <name evidence="4" type="ORF">FNU76_09225</name>
</gene>
<evidence type="ECO:0000313" key="4">
    <source>
        <dbReference type="EMBL" id="QDQ26535.1"/>
    </source>
</evidence>
<keyword evidence="5" id="KW-1185">Reference proteome</keyword>
<dbReference type="PANTHER" id="PTHR35936">
    <property type="entry name" value="MEMBRANE-BOUND LYTIC MUREIN TRANSGLYCOSYLASE F"/>
    <property type="match status" value="1"/>
</dbReference>
<name>A0A516SEF0_9NEIS</name>
<dbReference type="PANTHER" id="PTHR35936:SF35">
    <property type="entry name" value="L-CYSTINE-BINDING PROTEIN TCYJ"/>
    <property type="match status" value="1"/>
</dbReference>
<evidence type="ECO:0000256" key="2">
    <source>
        <dbReference type="SAM" id="SignalP"/>
    </source>
</evidence>
<reference evidence="5" key="1">
    <citation type="submission" date="2019-07" db="EMBL/GenBank/DDBJ databases">
        <title>Chitinimonas sp. nov., isolated from Ny-Alesund, arctica soil.</title>
        <authorList>
            <person name="Xu Q."/>
            <person name="Peng F."/>
        </authorList>
    </citation>
    <scope>NUCLEOTIDE SEQUENCE [LARGE SCALE GENOMIC DNA]</scope>
    <source>
        <strain evidence="5">R3-44</strain>
    </source>
</reference>
<keyword evidence="1 2" id="KW-0732">Signal</keyword>
<feature type="chain" id="PRO_5027714377" evidence="2">
    <location>
        <begin position="21"/>
        <end position="252"/>
    </location>
</feature>
<evidence type="ECO:0000313" key="5">
    <source>
        <dbReference type="Proteomes" id="UP000317550"/>
    </source>
</evidence>
<dbReference type="Gene3D" id="3.40.190.10">
    <property type="entry name" value="Periplasmic binding protein-like II"/>
    <property type="match status" value="2"/>
</dbReference>